<dbReference type="EMBL" id="JADGMS010000003">
    <property type="protein sequence ID" value="KAF9685341.1"/>
    <property type="molecule type" value="Genomic_DNA"/>
</dbReference>
<reference evidence="1 2" key="1">
    <citation type="submission" date="2020-10" db="EMBL/GenBank/DDBJ databases">
        <title>Plant Genome Project.</title>
        <authorList>
            <person name="Zhang R.-G."/>
        </authorList>
    </citation>
    <scope>NUCLEOTIDE SEQUENCE [LARGE SCALE GENOMIC DNA]</scope>
    <source>
        <strain evidence="1">FAFU-HL-1</strain>
        <tissue evidence="1">Leaf</tissue>
    </source>
</reference>
<dbReference type="AlphaFoldDB" id="A0A835N390"/>
<dbReference type="OrthoDB" id="1702666at2759"/>
<proteinExistence type="predicted"/>
<evidence type="ECO:0000313" key="1">
    <source>
        <dbReference type="EMBL" id="KAF9685341.1"/>
    </source>
</evidence>
<evidence type="ECO:0000313" key="2">
    <source>
        <dbReference type="Proteomes" id="UP000657918"/>
    </source>
</evidence>
<dbReference type="Proteomes" id="UP000657918">
    <property type="component" value="Unassembled WGS sequence"/>
</dbReference>
<comment type="caution">
    <text evidence="1">The sequence shown here is derived from an EMBL/GenBank/DDBJ whole genome shotgun (WGS) entry which is preliminary data.</text>
</comment>
<protein>
    <submittedName>
        <fullName evidence="1">Uncharacterized protein</fullName>
    </submittedName>
</protein>
<accession>A0A835N390</accession>
<keyword evidence="2" id="KW-1185">Reference proteome</keyword>
<organism evidence="1 2">
    <name type="scientific">Salix dunnii</name>
    <dbReference type="NCBI Taxonomy" id="1413687"/>
    <lineage>
        <taxon>Eukaryota</taxon>
        <taxon>Viridiplantae</taxon>
        <taxon>Streptophyta</taxon>
        <taxon>Embryophyta</taxon>
        <taxon>Tracheophyta</taxon>
        <taxon>Spermatophyta</taxon>
        <taxon>Magnoliopsida</taxon>
        <taxon>eudicotyledons</taxon>
        <taxon>Gunneridae</taxon>
        <taxon>Pentapetalae</taxon>
        <taxon>rosids</taxon>
        <taxon>fabids</taxon>
        <taxon>Malpighiales</taxon>
        <taxon>Salicaceae</taxon>
        <taxon>Saliceae</taxon>
        <taxon>Salix</taxon>
    </lineage>
</organism>
<name>A0A835N390_9ROSI</name>
<sequence>MALVTHTRIDEREKGNTLCSYCNKYSHEADNCFVLKGYPNWWGDRPRGDGPWKRVIVCSIRCLISGSMLDLAHSTFEPNTDIVQTNSAYPKEEEVEMLGIEVACGPDGFVLCQRKNTLDIISEAGLLGSRPTTIPLEQNHRLALPTSPNTDALPSVSSAEADAIIEVQIPMLFQMVIFWSTIQSPENSIKCCDSAATMAGTLLSGAHIAYNGNPLDDLSPTAWKLFSMVMFVFMLNFIPDLAHSLCHGIEI</sequence>
<gene>
    <name evidence="1" type="ORF">SADUNF_Sadunf03G0044600</name>
</gene>